<dbReference type="EMBL" id="BKCJ011306509">
    <property type="protein sequence ID" value="GFD18278.1"/>
    <property type="molecule type" value="Genomic_DNA"/>
</dbReference>
<organism evidence="2">
    <name type="scientific">Tanacetum cinerariifolium</name>
    <name type="common">Dalmatian daisy</name>
    <name type="synonym">Chrysanthemum cinerariifolium</name>
    <dbReference type="NCBI Taxonomy" id="118510"/>
    <lineage>
        <taxon>Eukaryota</taxon>
        <taxon>Viridiplantae</taxon>
        <taxon>Streptophyta</taxon>
        <taxon>Embryophyta</taxon>
        <taxon>Tracheophyta</taxon>
        <taxon>Spermatophyta</taxon>
        <taxon>Magnoliopsida</taxon>
        <taxon>eudicotyledons</taxon>
        <taxon>Gunneridae</taxon>
        <taxon>Pentapetalae</taxon>
        <taxon>asterids</taxon>
        <taxon>campanulids</taxon>
        <taxon>Asterales</taxon>
        <taxon>Asteraceae</taxon>
        <taxon>Asteroideae</taxon>
        <taxon>Anthemideae</taxon>
        <taxon>Anthemidinae</taxon>
        <taxon>Tanacetum</taxon>
    </lineage>
</organism>
<dbReference type="AlphaFoldDB" id="A0A699UAQ4"/>
<evidence type="ECO:0000313" key="2">
    <source>
        <dbReference type="EMBL" id="GFD18278.1"/>
    </source>
</evidence>
<feature type="non-terminal residue" evidence="2">
    <location>
        <position position="131"/>
    </location>
</feature>
<reference evidence="2" key="1">
    <citation type="journal article" date="2019" name="Sci. Rep.">
        <title>Draft genome of Tanacetum cinerariifolium, the natural source of mosquito coil.</title>
        <authorList>
            <person name="Yamashiro T."/>
            <person name="Shiraishi A."/>
            <person name="Satake H."/>
            <person name="Nakayama K."/>
        </authorList>
    </citation>
    <scope>NUCLEOTIDE SEQUENCE</scope>
</reference>
<proteinExistence type="predicted"/>
<gene>
    <name evidence="2" type="ORF">Tci_890247</name>
</gene>
<accession>A0A699UAQ4</accession>
<protein>
    <submittedName>
        <fullName evidence="2">Transposase, mutator type</fullName>
    </submittedName>
</protein>
<feature type="compositionally biased region" description="Acidic residues" evidence="1">
    <location>
        <begin position="77"/>
        <end position="96"/>
    </location>
</feature>
<name>A0A699UAQ4_TANCI</name>
<comment type="caution">
    <text evidence="2">The sequence shown here is derived from an EMBL/GenBank/DDBJ whole genome shotgun (WGS) entry which is preliminary data.</text>
</comment>
<evidence type="ECO:0000256" key="1">
    <source>
        <dbReference type="SAM" id="MobiDB-lite"/>
    </source>
</evidence>
<feature type="region of interest" description="Disordered" evidence="1">
    <location>
        <begin position="72"/>
        <end position="96"/>
    </location>
</feature>
<sequence length="131" mass="15020">MIDIGDFNIELVNIMLNCIGYEDDDELVLHYKIPLKSLDIGLKTLDSVSDISNFLGYVNKHKMMYVYVEKVEKTESSSDEEGEVNSESEDDREDETEFIDLIQPNVNATEDDLEVLDFDSLESDQDNENAR</sequence>